<evidence type="ECO:0008006" key="4">
    <source>
        <dbReference type="Google" id="ProtNLM"/>
    </source>
</evidence>
<accession>A0AA39GNC3</accession>
<keyword evidence="1" id="KW-1133">Transmembrane helix</keyword>
<protein>
    <recommendedName>
        <fullName evidence="4">MARVEL domain-containing protein</fullName>
    </recommendedName>
</protein>
<keyword evidence="1" id="KW-0812">Transmembrane</keyword>
<feature type="transmembrane region" description="Helical" evidence="1">
    <location>
        <begin position="115"/>
        <end position="138"/>
    </location>
</feature>
<evidence type="ECO:0000313" key="2">
    <source>
        <dbReference type="EMBL" id="KAK0390540.1"/>
    </source>
</evidence>
<organism evidence="2 3">
    <name type="scientific">Sarocladium strictum</name>
    <name type="common">Black bundle disease fungus</name>
    <name type="synonym">Acremonium strictum</name>
    <dbReference type="NCBI Taxonomy" id="5046"/>
    <lineage>
        <taxon>Eukaryota</taxon>
        <taxon>Fungi</taxon>
        <taxon>Dikarya</taxon>
        <taxon>Ascomycota</taxon>
        <taxon>Pezizomycotina</taxon>
        <taxon>Sordariomycetes</taxon>
        <taxon>Hypocreomycetidae</taxon>
        <taxon>Hypocreales</taxon>
        <taxon>Sarocladiaceae</taxon>
        <taxon>Sarocladium</taxon>
    </lineage>
</organism>
<proteinExistence type="predicted"/>
<dbReference type="AlphaFoldDB" id="A0AA39GNC3"/>
<comment type="caution">
    <text evidence="2">The sequence shown here is derived from an EMBL/GenBank/DDBJ whole genome shotgun (WGS) entry which is preliminary data.</text>
</comment>
<evidence type="ECO:0000256" key="1">
    <source>
        <dbReference type="SAM" id="Phobius"/>
    </source>
</evidence>
<name>A0AA39GNC3_SARSR</name>
<evidence type="ECO:0000313" key="3">
    <source>
        <dbReference type="Proteomes" id="UP001175261"/>
    </source>
</evidence>
<feature type="transmembrane region" description="Helical" evidence="1">
    <location>
        <begin position="47"/>
        <end position="66"/>
    </location>
</feature>
<keyword evidence="3" id="KW-1185">Reference proteome</keyword>
<feature type="transmembrane region" description="Helical" evidence="1">
    <location>
        <begin position="12"/>
        <end position="35"/>
    </location>
</feature>
<keyword evidence="1" id="KW-0472">Membrane</keyword>
<dbReference type="EMBL" id="JAPDFR010000001">
    <property type="protein sequence ID" value="KAK0390540.1"/>
    <property type="molecule type" value="Genomic_DNA"/>
</dbReference>
<reference evidence="2" key="1">
    <citation type="submission" date="2022-10" db="EMBL/GenBank/DDBJ databases">
        <title>Determination and structural analysis of whole genome sequence of Sarocladium strictum F4-1.</title>
        <authorList>
            <person name="Hu L."/>
            <person name="Jiang Y."/>
        </authorList>
    </citation>
    <scope>NUCLEOTIDE SEQUENCE</scope>
    <source>
        <strain evidence="2">F4-1</strain>
    </source>
</reference>
<dbReference type="Proteomes" id="UP001175261">
    <property type="component" value="Unassembled WGS sequence"/>
</dbReference>
<sequence length="154" mass="16495">MGLIKGGAMRLFSTGLYFITFVAGAIMTGATAWFIVSFRGSKRDLAIVGISAVSMAYSFVAMLLTCCLAGLSFFALLGAIIDLFLFGAMIAVAVLNRDGRFGCGPGDGTTCRLYVATFVLAIISLIAYLINGVVSVLVRRSKKTPVTHHDKYRY</sequence>
<gene>
    <name evidence="2" type="ORF">NLU13_0044</name>
</gene>
<feature type="transmembrane region" description="Helical" evidence="1">
    <location>
        <begin position="73"/>
        <end position="95"/>
    </location>
</feature>